<dbReference type="Gene3D" id="1.20.1050.10">
    <property type="match status" value="1"/>
</dbReference>
<dbReference type="PANTHER" id="PTHR44051:SF8">
    <property type="entry name" value="GLUTATHIONE S-TRANSFERASE GSTA"/>
    <property type="match status" value="1"/>
</dbReference>
<dbReference type="STRING" id="1073090.A0A1L9SJM7"/>
<dbReference type="InterPro" id="IPR004045">
    <property type="entry name" value="Glutathione_S-Trfase_N"/>
</dbReference>
<protein>
    <recommendedName>
        <fullName evidence="7">GST N-terminal domain-containing protein</fullName>
    </recommendedName>
</protein>
<dbReference type="PANTHER" id="PTHR44051">
    <property type="entry name" value="GLUTATHIONE S-TRANSFERASE-RELATED"/>
    <property type="match status" value="1"/>
</dbReference>
<evidence type="ECO:0008006" key="7">
    <source>
        <dbReference type="Google" id="ProtNLM"/>
    </source>
</evidence>
<dbReference type="PROSITE" id="PS50404">
    <property type="entry name" value="GST_NTER"/>
    <property type="match status" value="1"/>
</dbReference>
<keyword evidence="6" id="KW-1185">Reference proteome</keyword>
<evidence type="ECO:0000259" key="4">
    <source>
        <dbReference type="PROSITE" id="PS50405"/>
    </source>
</evidence>
<dbReference type="Pfam" id="PF13409">
    <property type="entry name" value="GST_N_2"/>
    <property type="match status" value="1"/>
</dbReference>
<gene>
    <name evidence="5" type="ORF">ASPZODRAFT_132229</name>
</gene>
<dbReference type="AlphaFoldDB" id="A0A1L9SJM7"/>
<dbReference type="GeneID" id="34609431"/>
<proteinExistence type="inferred from homology"/>
<feature type="domain" description="GST C-terminal" evidence="4">
    <location>
        <begin position="127"/>
        <end position="262"/>
    </location>
</feature>
<evidence type="ECO:0000259" key="3">
    <source>
        <dbReference type="PROSITE" id="PS50404"/>
    </source>
</evidence>
<dbReference type="InterPro" id="IPR036282">
    <property type="entry name" value="Glutathione-S-Trfase_C_sf"/>
</dbReference>
<dbReference type="Proteomes" id="UP000184188">
    <property type="component" value="Unassembled WGS sequence"/>
</dbReference>
<accession>A0A1L9SJM7</accession>
<sequence>METLRSSFPGAGSTTEGPAVQESQRGQLHLFTFGSPMGRKCQIALETLRELYGDRVNWTWERVPLPKKVQKSDWYMQLNPDGRIPLLVDQDLIDPSTGKPAYLRESGAILLHLVEKFDINHQVDFDTSFERQEMLAWIMFCNSALGPAQAKGNHFCNLRASGQDVPVARELFVSEVHRLYQIFEDRLSGKESGSERDWVAGKGRGRFSLAEIELFPWIYIHAKFGIMTTDEFNARYIHLTRWLERCWARDAVRRGVQGYDAW</sequence>
<dbReference type="Pfam" id="PF00043">
    <property type="entry name" value="GST_C"/>
    <property type="match status" value="1"/>
</dbReference>
<evidence type="ECO:0000313" key="6">
    <source>
        <dbReference type="Proteomes" id="UP000184188"/>
    </source>
</evidence>
<evidence type="ECO:0000313" key="5">
    <source>
        <dbReference type="EMBL" id="OJJ47254.1"/>
    </source>
</evidence>
<organism evidence="5 6">
    <name type="scientific">Penicilliopsis zonata CBS 506.65</name>
    <dbReference type="NCBI Taxonomy" id="1073090"/>
    <lineage>
        <taxon>Eukaryota</taxon>
        <taxon>Fungi</taxon>
        <taxon>Dikarya</taxon>
        <taxon>Ascomycota</taxon>
        <taxon>Pezizomycotina</taxon>
        <taxon>Eurotiomycetes</taxon>
        <taxon>Eurotiomycetidae</taxon>
        <taxon>Eurotiales</taxon>
        <taxon>Aspergillaceae</taxon>
        <taxon>Penicilliopsis</taxon>
    </lineage>
</organism>
<feature type="region of interest" description="Disordered" evidence="2">
    <location>
        <begin position="1"/>
        <end position="22"/>
    </location>
</feature>
<dbReference type="VEuPathDB" id="FungiDB:ASPZODRAFT_132229"/>
<comment type="similarity">
    <text evidence="1">Belongs to the GST superfamily.</text>
</comment>
<dbReference type="InterPro" id="IPR010987">
    <property type="entry name" value="Glutathione-S-Trfase_C-like"/>
</dbReference>
<evidence type="ECO:0000256" key="1">
    <source>
        <dbReference type="ARBA" id="ARBA00007409"/>
    </source>
</evidence>
<evidence type="ECO:0000256" key="2">
    <source>
        <dbReference type="SAM" id="MobiDB-lite"/>
    </source>
</evidence>
<dbReference type="SUPFAM" id="SSF47616">
    <property type="entry name" value="GST C-terminal domain-like"/>
    <property type="match status" value="1"/>
</dbReference>
<dbReference type="Gene3D" id="3.40.30.10">
    <property type="entry name" value="Glutaredoxin"/>
    <property type="match status" value="1"/>
</dbReference>
<dbReference type="OrthoDB" id="422574at2759"/>
<dbReference type="InterPro" id="IPR040079">
    <property type="entry name" value="Glutathione_S-Trfase"/>
</dbReference>
<dbReference type="InterPro" id="IPR004046">
    <property type="entry name" value="GST_C"/>
</dbReference>
<dbReference type="PROSITE" id="PS50405">
    <property type="entry name" value="GST_CTER"/>
    <property type="match status" value="1"/>
</dbReference>
<reference evidence="6" key="1">
    <citation type="journal article" date="2017" name="Genome Biol.">
        <title>Comparative genomics reveals high biological diversity and specific adaptations in the industrially and medically important fungal genus Aspergillus.</title>
        <authorList>
            <person name="de Vries R.P."/>
            <person name="Riley R."/>
            <person name="Wiebenga A."/>
            <person name="Aguilar-Osorio G."/>
            <person name="Amillis S."/>
            <person name="Uchima C.A."/>
            <person name="Anderluh G."/>
            <person name="Asadollahi M."/>
            <person name="Askin M."/>
            <person name="Barry K."/>
            <person name="Battaglia E."/>
            <person name="Bayram O."/>
            <person name="Benocci T."/>
            <person name="Braus-Stromeyer S.A."/>
            <person name="Caldana C."/>
            <person name="Canovas D."/>
            <person name="Cerqueira G.C."/>
            <person name="Chen F."/>
            <person name="Chen W."/>
            <person name="Choi C."/>
            <person name="Clum A."/>
            <person name="Dos Santos R.A."/>
            <person name="Damasio A.R."/>
            <person name="Diallinas G."/>
            <person name="Emri T."/>
            <person name="Fekete E."/>
            <person name="Flipphi M."/>
            <person name="Freyberg S."/>
            <person name="Gallo A."/>
            <person name="Gournas C."/>
            <person name="Habgood R."/>
            <person name="Hainaut M."/>
            <person name="Harispe M.L."/>
            <person name="Henrissat B."/>
            <person name="Hilden K.S."/>
            <person name="Hope R."/>
            <person name="Hossain A."/>
            <person name="Karabika E."/>
            <person name="Karaffa L."/>
            <person name="Karanyi Z."/>
            <person name="Krasevec N."/>
            <person name="Kuo A."/>
            <person name="Kusch H."/>
            <person name="LaButti K."/>
            <person name="Lagendijk E.L."/>
            <person name="Lapidus A."/>
            <person name="Levasseur A."/>
            <person name="Lindquist E."/>
            <person name="Lipzen A."/>
            <person name="Logrieco A.F."/>
            <person name="MacCabe A."/>
            <person name="Maekelae M.R."/>
            <person name="Malavazi I."/>
            <person name="Melin P."/>
            <person name="Meyer V."/>
            <person name="Mielnichuk N."/>
            <person name="Miskei M."/>
            <person name="Molnar A.P."/>
            <person name="Mule G."/>
            <person name="Ngan C.Y."/>
            <person name="Orejas M."/>
            <person name="Orosz E."/>
            <person name="Ouedraogo J.P."/>
            <person name="Overkamp K.M."/>
            <person name="Park H.-S."/>
            <person name="Perrone G."/>
            <person name="Piumi F."/>
            <person name="Punt P.J."/>
            <person name="Ram A.F."/>
            <person name="Ramon A."/>
            <person name="Rauscher S."/>
            <person name="Record E."/>
            <person name="Riano-Pachon D.M."/>
            <person name="Robert V."/>
            <person name="Roehrig J."/>
            <person name="Ruller R."/>
            <person name="Salamov A."/>
            <person name="Salih N.S."/>
            <person name="Samson R.A."/>
            <person name="Sandor E."/>
            <person name="Sanguinetti M."/>
            <person name="Schuetze T."/>
            <person name="Sepcic K."/>
            <person name="Shelest E."/>
            <person name="Sherlock G."/>
            <person name="Sophianopoulou V."/>
            <person name="Squina F.M."/>
            <person name="Sun H."/>
            <person name="Susca A."/>
            <person name="Todd R.B."/>
            <person name="Tsang A."/>
            <person name="Unkles S.E."/>
            <person name="van de Wiele N."/>
            <person name="van Rossen-Uffink D."/>
            <person name="Oliveira J.V."/>
            <person name="Vesth T.C."/>
            <person name="Visser J."/>
            <person name="Yu J.-H."/>
            <person name="Zhou M."/>
            <person name="Andersen M.R."/>
            <person name="Archer D.B."/>
            <person name="Baker S.E."/>
            <person name="Benoit I."/>
            <person name="Brakhage A.A."/>
            <person name="Braus G.H."/>
            <person name="Fischer R."/>
            <person name="Frisvad J.C."/>
            <person name="Goldman G.H."/>
            <person name="Houbraken J."/>
            <person name="Oakley B."/>
            <person name="Pocsi I."/>
            <person name="Scazzocchio C."/>
            <person name="Seiboth B."/>
            <person name="vanKuyk P.A."/>
            <person name="Wortman J."/>
            <person name="Dyer P.S."/>
            <person name="Grigoriev I.V."/>
        </authorList>
    </citation>
    <scope>NUCLEOTIDE SEQUENCE [LARGE SCALE GENOMIC DNA]</scope>
    <source>
        <strain evidence="6">CBS 506.65</strain>
    </source>
</reference>
<dbReference type="RefSeq" id="XP_022581764.1">
    <property type="nucleotide sequence ID" value="XM_022722966.1"/>
</dbReference>
<dbReference type="SUPFAM" id="SSF52833">
    <property type="entry name" value="Thioredoxin-like"/>
    <property type="match status" value="1"/>
</dbReference>
<feature type="domain" description="GST N-terminal" evidence="3">
    <location>
        <begin position="24"/>
        <end position="121"/>
    </location>
</feature>
<dbReference type="SFLD" id="SFLDS00019">
    <property type="entry name" value="Glutathione_Transferase_(cytos"/>
    <property type="match status" value="1"/>
</dbReference>
<name>A0A1L9SJM7_9EURO</name>
<dbReference type="InterPro" id="IPR036249">
    <property type="entry name" value="Thioredoxin-like_sf"/>
</dbReference>
<dbReference type="EMBL" id="KV878341">
    <property type="protein sequence ID" value="OJJ47254.1"/>
    <property type="molecule type" value="Genomic_DNA"/>
</dbReference>